<reference evidence="1" key="1">
    <citation type="submission" date="2020-04" db="EMBL/GenBank/DDBJ databases">
        <authorList>
            <person name="Zhang T."/>
        </authorList>
    </citation>
    <scope>NUCLEOTIDE SEQUENCE</scope>
    <source>
        <strain evidence="1">HKST-UBA09</strain>
    </source>
</reference>
<evidence type="ECO:0000313" key="2">
    <source>
        <dbReference type="Proteomes" id="UP000714915"/>
    </source>
</evidence>
<gene>
    <name evidence="1" type="ORF">KC669_03850</name>
</gene>
<proteinExistence type="predicted"/>
<dbReference type="AlphaFoldDB" id="A0A955LAF1"/>
<accession>A0A955LAF1</accession>
<dbReference type="EMBL" id="JAGQLF010000054">
    <property type="protein sequence ID" value="MCA9387140.1"/>
    <property type="molecule type" value="Genomic_DNA"/>
</dbReference>
<dbReference type="Proteomes" id="UP000714915">
    <property type="component" value="Unassembled WGS sequence"/>
</dbReference>
<sequence>MNELTNVYTDSLVDFILKNAYIFHELRNRDNIKKLNLSEIKTAKSSLGRLEYLLLERQIAFGSNGFDDEIEEQKNRKEITEQFIRAYKIHSKLENPDDLSEINEAIA</sequence>
<reference evidence="1" key="2">
    <citation type="journal article" date="2021" name="Microbiome">
        <title>Successional dynamics and alternative stable states in a saline activated sludge microbial community over 9 years.</title>
        <authorList>
            <person name="Wang Y."/>
            <person name="Ye J."/>
            <person name="Ju F."/>
            <person name="Liu L."/>
            <person name="Boyd J.A."/>
            <person name="Deng Y."/>
            <person name="Parks D.H."/>
            <person name="Jiang X."/>
            <person name="Yin X."/>
            <person name="Woodcroft B.J."/>
            <person name="Tyson G.W."/>
            <person name="Hugenholtz P."/>
            <person name="Polz M.F."/>
            <person name="Zhang T."/>
        </authorList>
    </citation>
    <scope>NUCLEOTIDE SEQUENCE</scope>
    <source>
        <strain evidence="1">HKST-UBA09</strain>
    </source>
</reference>
<comment type="caution">
    <text evidence="1">The sequence shown here is derived from an EMBL/GenBank/DDBJ whole genome shotgun (WGS) entry which is preliminary data.</text>
</comment>
<protein>
    <submittedName>
        <fullName evidence="1">Uncharacterized protein</fullName>
    </submittedName>
</protein>
<evidence type="ECO:0000313" key="1">
    <source>
        <dbReference type="EMBL" id="MCA9387140.1"/>
    </source>
</evidence>
<name>A0A955LAF1_9BACT</name>
<organism evidence="1 2">
    <name type="scientific">Candidatus Dojkabacteria bacterium</name>
    <dbReference type="NCBI Taxonomy" id="2099670"/>
    <lineage>
        <taxon>Bacteria</taxon>
        <taxon>Candidatus Dojkabacteria</taxon>
    </lineage>
</organism>